<gene>
    <name evidence="1" type="ORF">BDN72DRAFT_847356</name>
</gene>
<dbReference type="EMBL" id="ML208510">
    <property type="protein sequence ID" value="TFK63687.1"/>
    <property type="molecule type" value="Genomic_DNA"/>
</dbReference>
<dbReference type="Proteomes" id="UP000308600">
    <property type="component" value="Unassembled WGS sequence"/>
</dbReference>
<proteinExistence type="predicted"/>
<name>A0ACD3ADM3_9AGAR</name>
<reference evidence="1 2" key="1">
    <citation type="journal article" date="2019" name="Nat. Ecol. Evol.">
        <title>Megaphylogeny resolves global patterns of mushroom evolution.</title>
        <authorList>
            <person name="Varga T."/>
            <person name="Krizsan K."/>
            <person name="Foldi C."/>
            <person name="Dima B."/>
            <person name="Sanchez-Garcia M."/>
            <person name="Sanchez-Ramirez S."/>
            <person name="Szollosi G.J."/>
            <person name="Szarkandi J.G."/>
            <person name="Papp V."/>
            <person name="Albert L."/>
            <person name="Andreopoulos W."/>
            <person name="Angelini C."/>
            <person name="Antonin V."/>
            <person name="Barry K.W."/>
            <person name="Bougher N.L."/>
            <person name="Buchanan P."/>
            <person name="Buyck B."/>
            <person name="Bense V."/>
            <person name="Catcheside P."/>
            <person name="Chovatia M."/>
            <person name="Cooper J."/>
            <person name="Damon W."/>
            <person name="Desjardin D."/>
            <person name="Finy P."/>
            <person name="Geml J."/>
            <person name="Haridas S."/>
            <person name="Hughes K."/>
            <person name="Justo A."/>
            <person name="Karasinski D."/>
            <person name="Kautmanova I."/>
            <person name="Kiss B."/>
            <person name="Kocsube S."/>
            <person name="Kotiranta H."/>
            <person name="LaButti K.M."/>
            <person name="Lechner B.E."/>
            <person name="Liimatainen K."/>
            <person name="Lipzen A."/>
            <person name="Lukacs Z."/>
            <person name="Mihaltcheva S."/>
            <person name="Morgado L.N."/>
            <person name="Niskanen T."/>
            <person name="Noordeloos M.E."/>
            <person name="Ohm R.A."/>
            <person name="Ortiz-Santana B."/>
            <person name="Ovrebo C."/>
            <person name="Racz N."/>
            <person name="Riley R."/>
            <person name="Savchenko A."/>
            <person name="Shiryaev A."/>
            <person name="Soop K."/>
            <person name="Spirin V."/>
            <person name="Szebenyi C."/>
            <person name="Tomsovsky M."/>
            <person name="Tulloss R.E."/>
            <person name="Uehling J."/>
            <person name="Grigoriev I.V."/>
            <person name="Vagvolgyi C."/>
            <person name="Papp T."/>
            <person name="Martin F.M."/>
            <person name="Miettinen O."/>
            <person name="Hibbett D.S."/>
            <person name="Nagy L.G."/>
        </authorList>
    </citation>
    <scope>NUCLEOTIDE SEQUENCE [LARGE SCALE GENOMIC DNA]</scope>
    <source>
        <strain evidence="1 2">NL-1719</strain>
    </source>
</reference>
<evidence type="ECO:0000313" key="1">
    <source>
        <dbReference type="EMBL" id="TFK63687.1"/>
    </source>
</evidence>
<organism evidence="1 2">
    <name type="scientific">Pluteus cervinus</name>
    <dbReference type="NCBI Taxonomy" id="181527"/>
    <lineage>
        <taxon>Eukaryota</taxon>
        <taxon>Fungi</taxon>
        <taxon>Dikarya</taxon>
        <taxon>Basidiomycota</taxon>
        <taxon>Agaricomycotina</taxon>
        <taxon>Agaricomycetes</taxon>
        <taxon>Agaricomycetidae</taxon>
        <taxon>Agaricales</taxon>
        <taxon>Pluteineae</taxon>
        <taxon>Pluteaceae</taxon>
        <taxon>Pluteus</taxon>
    </lineage>
</organism>
<keyword evidence="2" id="KW-1185">Reference proteome</keyword>
<accession>A0ACD3ADM3</accession>
<evidence type="ECO:0000313" key="2">
    <source>
        <dbReference type="Proteomes" id="UP000308600"/>
    </source>
</evidence>
<sequence length="361" mass="40980">MIAFYNESSLIANSPFFYNVVTHHHHGVGTLPGANPRPGANSLPRERIHSRARSRKSEPKRTRPNFGVTPSQVVELYPLVELRLVNRLSELDAWKRPSNDDMLDIWNKVYKSDLLVMFGISATDPRYEYGKIKGAKSLMKRTLNQWTPQLRECGLKAVRGEILHRFNPETDVQAIADWVRFMVGPLEDLSSKDRPFIWQSRDNANTADDVVLQTDENGQLVEVKHGKFYGCMVARTLACHLQYIQKNTHPGDPFVPTQRPRGALMMSIQAVHRALLFWASGKYIPPSDQPEYSKANWGDVYTRTRRLHQRRSTVFKKDIDDASDEDWAAIRRAAEGYMTAGQAEDSHSGSECAMDGVVGNL</sequence>
<protein>
    <submittedName>
        <fullName evidence="1">Uncharacterized protein</fullName>
    </submittedName>
</protein>